<keyword evidence="1" id="KW-1185">Reference proteome</keyword>
<reference evidence="2" key="1">
    <citation type="submission" date="2016-11" db="UniProtKB">
        <authorList>
            <consortium name="WormBaseParasite"/>
        </authorList>
    </citation>
    <scope>IDENTIFICATION</scope>
</reference>
<dbReference type="AlphaFoldDB" id="A0A1I7Y989"/>
<evidence type="ECO:0000313" key="2">
    <source>
        <dbReference type="WBParaSite" id="L893_g13770.t1"/>
    </source>
</evidence>
<organism evidence="1 2">
    <name type="scientific">Steinernema glaseri</name>
    <dbReference type="NCBI Taxonomy" id="37863"/>
    <lineage>
        <taxon>Eukaryota</taxon>
        <taxon>Metazoa</taxon>
        <taxon>Ecdysozoa</taxon>
        <taxon>Nematoda</taxon>
        <taxon>Chromadorea</taxon>
        <taxon>Rhabditida</taxon>
        <taxon>Tylenchina</taxon>
        <taxon>Panagrolaimomorpha</taxon>
        <taxon>Strongyloidoidea</taxon>
        <taxon>Steinernematidae</taxon>
        <taxon>Steinernema</taxon>
    </lineage>
</organism>
<accession>A0A1I7Y989</accession>
<evidence type="ECO:0000313" key="1">
    <source>
        <dbReference type="Proteomes" id="UP000095287"/>
    </source>
</evidence>
<dbReference type="WBParaSite" id="L893_g13770.t1">
    <property type="protein sequence ID" value="L893_g13770.t1"/>
    <property type="gene ID" value="L893_g13770"/>
</dbReference>
<proteinExistence type="predicted"/>
<dbReference type="Proteomes" id="UP000095287">
    <property type="component" value="Unplaced"/>
</dbReference>
<sequence length="80" mass="9394">MTTAMKQRMWNASAIYEVIIIDRLVNQGPRRNDICFLQNNLRKWPPCCPCAAELVYGGRAMASYCYRNLVFYLLRGFHME</sequence>
<name>A0A1I7Y989_9BILA</name>
<protein>
    <submittedName>
        <fullName evidence="2">Uncharacterized protein</fullName>
    </submittedName>
</protein>